<proteinExistence type="predicted"/>
<keyword evidence="3" id="KW-1185">Reference proteome</keyword>
<name>A0ABS4PYQ0_9PSEU</name>
<dbReference type="EMBL" id="JAGGMS010000001">
    <property type="protein sequence ID" value="MBP2184438.1"/>
    <property type="molecule type" value="Genomic_DNA"/>
</dbReference>
<organism evidence="2 3">
    <name type="scientific">Amycolatopsis magusensis</name>
    <dbReference type="NCBI Taxonomy" id="882444"/>
    <lineage>
        <taxon>Bacteria</taxon>
        <taxon>Bacillati</taxon>
        <taxon>Actinomycetota</taxon>
        <taxon>Actinomycetes</taxon>
        <taxon>Pseudonocardiales</taxon>
        <taxon>Pseudonocardiaceae</taxon>
        <taxon>Amycolatopsis</taxon>
    </lineage>
</organism>
<protein>
    <recommendedName>
        <fullName evidence="4">CHRD domain-containing protein</fullName>
    </recommendedName>
</protein>
<evidence type="ECO:0000256" key="1">
    <source>
        <dbReference type="SAM" id="SignalP"/>
    </source>
</evidence>
<reference evidence="2 3" key="1">
    <citation type="submission" date="2021-03" db="EMBL/GenBank/DDBJ databases">
        <title>Sequencing the genomes of 1000 actinobacteria strains.</title>
        <authorList>
            <person name="Klenk H.-P."/>
        </authorList>
    </citation>
    <scope>NUCLEOTIDE SEQUENCE [LARGE SCALE GENOMIC DNA]</scope>
    <source>
        <strain evidence="2 3">DSM 45510</strain>
    </source>
</reference>
<evidence type="ECO:0000313" key="3">
    <source>
        <dbReference type="Proteomes" id="UP000741013"/>
    </source>
</evidence>
<feature type="chain" id="PRO_5045443417" description="CHRD domain-containing protein" evidence="1">
    <location>
        <begin position="16"/>
        <end position="148"/>
    </location>
</feature>
<dbReference type="RefSeq" id="WP_209667454.1">
    <property type="nucleotide sequence ID" value="NZ_JAGGMS010000001.1"/>
</dbReference>
<accession>A0ABS4PYQ0</accession>
<evidence type="ECO:0000313" key="2">
    <source>
        <dbReference type="EMBL" id="MBP2184438.1"/>
    </source>
</evidence>
<feature type="signal peptide" evidence="1">
    <location>
        <begin position="1"/>
        <end position="15"/>
    </location>
</feature>
<keyword evidence="1" id="KW-0732">Signal</keyword>
<sequence length="148" mass="14903">MTLLPVLAAAGLLFAADPYADAIAPSTTAVVQNGANALGAPDGEFATVSGNANSHVVFDLGAGEEGTGDLLVHFHGFDLAVQTTVEFLDGAGQRVSTAPLGMIGLGAHTATVPNPSAAPYRFVRIRAGFVLNPLQFGVDAIQATNSAG</sequence>
<comment type="caution">
    <text evidence="2">The sequence shown here is derived from an EMBL/GenBank/DDBJ whole genome shotgun (WGS) entry which is preliminary data.</text>
</comment>
<evidence type="ECO:0008006" key="4">
    <source>
        <dbReference type="Google" id="ProtNLM"/>
    </source>
</evidence>
<gene>
    <name evidence="2" type="ORF">JOM49_005964</name>
</gene>
<dbReference type="Proteomes" id="UP000741013">
    <property type="component" value="Unassembled WGS sequence"/>
</dbReference>